<name>A0A3D8YFN7_9BACT</name>
<sequence length="184" mass="20525">MKIKRIYIAFFLITAFFSCAEQDIDKTQEAVLSDQEIYFEVSHVNNAWGVGQKGFLIDKAGAVRTYSNPAVWNVAKDYEKGALTPNQIKENITKTVVSDVTVDAAQFKTLTGKIPALSTSAYTKRIQIGADMGQTNFYAYRYDAKAEGYVPVLLSETGDWQSQNTDKSAVEISEWLKGIQSKIK</sequence>
<evidence type="ECO:0008006" key="4">
    <source>
        <dbReference type="Google" id="ProtNLM"/>
    </source>
</evidence>
<dbReference type="EMBL" id="QNUL01000006">
    <property type="protein sequence ID" value="REA62089.1"/>
    <property type="molecule type" value="Genomic_DNA"/>
</dbReference>
<dbReference type="PROSITE" id="PS51257">
    <property type="entry name" value="PROKAR_LIPOPROTEIN"/>
    <property type="match status" value="1"/>
</dbReference>
<keyword evidence="3" id="KW-1185">Reference proteome</keyword>
<organism evidence="2 3">
    <name type="scientific">Dyadobacter luteus</name>
    <dbReference type="NCBI Taxonomy" id="2259619"/>
    <lineage>
        <taxon>Bacteria</taxon>
        <taxon>Pseudomonadati</taxon>
        <taxon>Bacteroidota</taxon>
        <taxon>Cytophagia</taxon>
        <taxon>Cytophagales</taxon>
        <taxon>Spirosomataceae</taxon>
        <taxon>Dyadobacter</taxon>
    </lineage>
</organism>
<dbReference type="RefSeq" id="WP_115830725.1">
    <property type="nucleotide sequence ID" value="NZ_QNUL01000006.1"/>
</dbReference>
<gene>
    <name evidence="2" type="ORF">DSL64_10565</name>
</gene>
<evidence type="ECO:0000256" key="1">
    <source>
        <dbReference type="SAM" id="SignalP"/>
    </source>
</evidence>
<comment type="caution">
    <text evidence="2">The sequence shown here is derived from an EMBL/GenBank/DDBJ whole genome shotgun (WGS) entry which is preliminary data.</text>
</comment>
<dbReference type="OrthoDB" id="949286at2"/>
<evidence type="ECO:0000313" key="3">
    <source>
        <dbReference type="Proteomes" id="UP000256373"/>
    </source>
</evidence>
<accession>A0A3D8YFN7</accession>
<feature type="signal peptide" evidence="1">
    <location>
        <begin position="1"/>
        <end position="20"/>
    </location>
</feature>
<evidence type="ECO:0000313" key="2">
    <source>
        <dbReference type="EMBL" id="REA62089.1"/>
    </source>
</evidence>
<protein>
    <recommendedName>
        <fullName evidence="4">DUF1795 domain-containing protein</fullName>
    </recommendedName>
</protein>
<keyword evidence="1" id="KW-0732">Signal</keyword>
<feature type="chain" id="PRO_5017815893" description="DUF1795 domain-containing protein" evidence="1">
    <location>
        <begin position="21"/>
        <end position="184"/>
    </location>
</feature>
<reference evidence="2 3" key="1">
    <citation type="submission" date="2018-07" db="EMBL/GenBank/DDBJ databases">
        <title>Dyadobacter roseus sp. nov., isolated from rose rhizosphere soil.</title>
        <authorList>
            <person name="Chen L."/>
        </authorList>
    </citation>
    <scope>NUCLEOTIDE SEQUENCE [LARGE SCALE GENOMIC DNA]</scope>
    <source>
        <strain evidence="2 3">RS19</strain>
    </source>
</reference>
<dbReference type="Proteomes" id="UP000256373">
    <property type="component" value="Unassembled WGS sequence"/>
</dbReference>
<dbReference type="AlphaFoldDB" id="A0A3D8YFN7"/>
<proteinExistence type="predicted"/>